<organism evidence="11 12">
    <name type="scientific">Rotaria sordida</name>
    <dbReference type="NCBI Taxonomy" id="392033"/>
    <lineage>
        <taxon>Eukaryota</taxon>
        <taxon>Metazoa</taxon>
        <taxon>Spiralia</taxon>
        <taxon>Gnathifera</taxon>
        <taxon>Rotifera</taxon>
        <taxon>Eurotatoria</taxon>
        <taxon>Bdelloidea</taxon>
        <taxon>Philodinida</taxon>
        <taxon>Philodinidae</taxon>
        <taxon>Rotaria</taxon>
    </lineage>
</organism>
<dbReference type="Pfam" id="PF02338">
    <property type="entry name" value="OTU"/>
    <property type="match status" value="1"/>
</dbReference>
<dbReference type="PANTHER" id="PTHR12419:SF4">
    <property type="entry name" value="OTU DOMAIN-CONTAINING PROTEIN 5"/>
    <property type="match status" value="1"/>
</dbReference>
<dbReference type="InterPro" id="IPR038765">
    <property type="entry name" value="Papain-like_cys_pep_sf"/>
</dbReference>
<dbReference type="PROSITE" id="PS50802">
    <property type="entry name" value="OTU"/>
    <property type="match status" value="1"/>
</dbReference>
<name>A0A819N7Z3_9BILA</name>
<dbReference type="EC" id="3.4.19.12" evidence="3"/>
<comment type="similarity">
    <text evidence="2">Belongs to the peptidase C85 family.</text>
</comment>
<proteinExistence type="inferred from homology"/>
<reference evidence="11" key="1">
    <citation type="submission" date="2021-02" db="EMBL/GenBank/DDBJ databases">
        <authorList>
            <person name="Nowell W R."/>
        </authorList>
    </citation>
    <scope>NUCLEOTIDE SEQUENCE</scope>
</reference>
<dbReference type="GO" id="GO:0006508">
    <property type="term" value="P:proteolysis"/>
    <property type="evidence" value="ECO:0007669"/>
    <property type="project" value="UniProtKB-KW"/>
</dbReference>
<dbReference type="EMBL" id="CAJOBE010005967">
    <property type="protein sequence ID" value="CAF3991478.1"/>
    <property type="molecule type" value="Genomic_DNA"/>
</dbReference>
<sequence length="365" mass="42354">MTVLSTKKPSNTNRDSTSNQQQQQISTTTRTRLSCDDDNNEQSNGINLNDDSNETNIISSSSSLTTTDNLHSMMTTTTSSLLFNNPKRKSYYNQKSRRKCTSIEENSLNENDQYNSEDEYEQTTMKYDRNNLNELEMHFAKTLKEKKGFIIKPVQEDGACLFRAISDQVFGDEEMHSIVRQNCMDYIVKNADFFRAYITEDFDQYITRKRRQNCHGNHIEMIALSELYNRPIEVYEYSIEPINIVHGMYKTDNEPIRLSYHCSVHYNSIIDPWRPTAGHGLGLPDLEPGRAQESLISTALRQSEESHIERTMLDDKLAATDWEATQDELIQQITRESYLQWLCDTNQQQNDNKTVVEITLKVFII</sequence>
<dbReference type="GO" id="GO:0016579">
    <property type="term" value="P:protein deubiquitination"/>
    <property type="evidence" value="ECO:0007669"/>
    <property type="project" value="TreeGrafter"/>
</dbReference>
<comment type="catalytic activity">
    <reaction evidence="1">
        <text>Thiol-dependent hydrolysis of ester, thioester, amide, peptide and isopeptide bonds formed by the C-terminal Gly of ubiquitin (a 76-residue protein attached to proteins as an intracellular targeting signal).</text>
        <dbReference type="EC" id="3.4.19.12"/>
    </reaction>
</comment>
<evidence type="ECO:0000259" key="9">
    <source>
        <dbReference type="PROSITE" id="PS50802"/>
    </source>
</evidence>
<evidence type="ECO:0000256" key="1">
    <source>
        <dbReference type="ARBA" id="ARBA00000707"/>
    </source>
</evidence>
<dbReference type="GO" id="GO:0004843">
    <property type="term" value="F:cysteine-type deubiquitinase activity"/>
    <property type="evidence" value="ECO:0007669"/>
    <property type="project" value="UniProtKB-EC"/>
</dbReference>
<feature type="domain" description="OTU" evidence="9">
    <location>
        <begin position="149"/>
        <end position="272"/>
    </location>
</feature>
<accession>A0A819N7Z3</accession>
<dbReference type="Gene3D" id="3.90.70.80">
    <property type="match status" value="1"/>
</dbReference>
<dbReference type="InterPro" id="IPR003323">
    <property type="entry name" value="OTU_dom"/>
</dbReference>
<keyword evidence="5" id="KW-0833">Ubl conjugation pathway</keyword>
<evidence type="ECO:0000256" key="7">
    <source>
        <dbReference type="ARBA" id="ARBA00033460"/>
    </source>
</evidence>
<dbReference type="CDD" id="cd22752">
    <property type="entry name" value="OTU_OTUD5-like"/>
    <property type="match status" value="1"/>
</dbReference>
<evidence type="ECO:0000256" key="5">
    <source>
        <dbReference type="ARBA" id="ARBA00022786"/>
    </source>
</evidence>
<evidence type="ECO:0000313" key="12">
    <source>
        <dbReference type="Proteomes" id="UP000663874"/>
    </source>
</evidence>
<evidence type="ECO:0000256" key="6">
    <source>
        <dbReference type="ARBA" id="ARBA00022801"/>
    </source>
</evidence>
<evidence type="ECO:0000313" key="10">
    <source>
        <dbReference type="EMBL" id="CAF1404773.1"/>
    </source>
</evidence>
<feature type="region of interest" description="Disordered" evidence="8">
    <location>
        <begin position="1"/>
        <end position="68"/>
    </location>
</feature>
<dbReference type="AlphaFoldDB" id="A0A819N7Z3"/>
<keyword evidence="4" id="KW-0645">Protease</keyword>
<dbReference type="FunFam" id="3.90.70.80:FF:000018">
    <property type="entry name" value="OTU domain-containing protein 5-B"/>
    <property type="match status" value="1"/>
</dbReference>
<dbReference type="GO" id="GO:0061578">
    <property type="term" value="F:K63-linked deubiquitinase activity"/>
    <property type="evidence" value="ECO:0007669"/>
    <property type="project" value="TreeGrafter"/>
</dbReference>
<evidence type="ECO:0000256" key="3">
    <source>
        <dbReference type="ARBA" id="ARBA00012759"/>
    </source>
</evidence>
<dbReference type="InterPro" id="IPR050704">
    <property type="entry name" value="Peptidase_C85-like"/>
</dbReference>
<dbReference type="SUPFAM" id="SSF54001">
    <property type="entry name" value="Cysteine proteinases"/>
    <property type="match status" value="1"/>
</dbReference>
<protein>
    <recommendedName>
        <fullName evidence="3">ubiquitinyl hydrolase 1</fullName>
        <ecNumber evidence="3">3.4.19.12</ecNumber>
    </recommendedName>
    <alternativeName>
        <fullName evidence="7">Deubiquitinating enzyme A</fullName>
    </alternativeName>
</protein>
<evidence type="ECO:0000256" key="2">
    <source>
        <dbReference type="ARBA" id="ARBA00010407"/>
    </source>
</evidence>
<feature type="compositionally biased region" description="Low complexity" evidence="8">
    <location>
        <begin position="54"/>
        <end position="68"/>
    </location>
</feature>
<feature type="compositionally biased region" description="Low complexity" evidence="8">
    <location>
        <begin position="10"/>
        <end position="32"/>
    </location>
</feature>
<keyword evidence="6" id="KW-0378">Hydrolase</keyword>
<gene>
    <name evidence="11" type="ORF">FNK824_LOCUS25423</name>
    <name evidence="10" type="ORF">SEV965_LOCUS31609</name>
</gene>
<evidence type="ECO:0000256" key="4">
    <source>
        <dbReference type="ARBA" id="ARBA00022670"/>
    </source>
</evidence>
<dbReference type="PANTHER" id="PTHR12419">
    <property type="entry name" value="OTU DOMAIN CONTAINING PROTEIN"/>
    <property type="match status" value="1"/>
</dbReference>
<dbReference type="Proteomes" id="UP000663874">
    <property type="component" value="Unassembled WGS sequence"/>
</dbReference>
<comment type="caution">
    <text evidence="11">The sequence shown here is derived from an EMBL/GenBank/DDBJ whole genome shotgun (WGS) entry which is preliminary data.</text>
</comment>
<dbReference type="EMBL" id="CAJNOU010003697">
    <property type="protein sequence ID" value="CAF1404773.1"/>
    <property type="molecule type" value="Genomic_DNA"/>
</dbReference>
<evidence type="ECO:0000313" key="11">
    <source>
        <dbReference type="EMBL" id="CAF3991478.1"/>
    </source>
</evidence>
<evidence type="ECO:0000256" key="8">
    <source>
        <dbReference type="SAM" id="MobiDB-lite"/>
    </source>
</evidence>
<dbReference type="Proteomes" id="UP000663889">
    <property type="component" value="Unassembled WGS sequence"/>
</dbReference>